<protein>
    <submittedName>
        <fullName evidence="1">Uncharacterized protein</fullName>
    </submittedName>
</protein>
<dbReference type="Proteomes" id="UP000050509">
    <property type="component" value="Unassembled WGS sequence"/>
</dbReference>
<dbReference type="AlphaFoldDB" id="A0A0P9HEN2"/>
<name>A0A0P9HEN2_9CHLR</name>
<dbReference type="EMBL" id="LJCR01000314">
    <property type="protein sequence ID" value="KPV53206.1"/>
    <property type="molecule type" value="Genomic_DNA"/>
</dbReference>
<accession>A0A0P9HEN2</accession>
<keyword evidence="2" id="KW-1185">Reference proteome</keyword>
<proteinExistence type="predicted"/>
<sequence>MKTLPPRDTTAFARRSTLDAVPALVCGGVLLWRQDPPGYVVAAGPLLQFGPTPPGLAAILAFQRL</sequence>
<reference evidence="1 2" key="1">
    <citation type="submission" date="2015-09" db="EMBL/GenBank/DDBJ databases">
        <title>Draft genome sequence of Kouleothrix aurantiaca JCM 19913.</title>
        <authorList>
            <person name="Hemp J."/>
        </authorList>
    </citation>
    <scope>NUCLEOTIDE SEQUENCE [LARGE SCALE GENOMIC DNA]</scope>
    <source>
        <strain evidence="1 2">COM-B</strain>
    </source>
</reference>
<evidence type="ECO:0000313" key="2">
    <source>
        <dbReference type="Proteomes" id="UP000050509"/>
    </source>
</evidence>
<evidence type="ECO:0000313" key="1">
    <source>
        <dbReference type="EMBL" id="KPV53206.1"/>
    </source>
</evidence>
<organism evidence="1 2">
    <name type="scientific">Kouleothrix aurantiaca</name>
    <dbReference type="NCBI Taxonomy" id="186479"/>
    <lineage>
        <taxon>Bacteria</taxon>
        <taxon>Bacillati</taxon>
        <taxon>Chloroflexota</taxon>
        <taxon>Chloroflexia</taxon>
        <taxon>Chloroflexales</taxon>
        <taxon>Roseiflexineae</taxon>
        <taxon>Roseiflexaceae</taxon>
        <taxon>Kouleothrix</taxon>
    </lineage>
</organism>
<comment type="caution">
    <text evidence="1">The sequence shown here is derived from an EMBL/GenBank/DDBJ whole genome shotgun (WGS) entry which is preliminary data.</text>
</comment>
<gene>
    <name evidence="1" type="ORF">SE17_10970</name>
</gene>